<dbReference type="Gene3D" id="1.20.120.530">
    <property type="entry name" value="GntR ligand-binding domain-like"/>
    <property type="match status" value="1"/>
</dbReference>
<dbReference type="InterPro" id="IPR008920">
    <property type="entry name" value="TF_FadR/GntR_C"/>
</dbReference>
<name>A0A6I6DGC0_9FIRM</name>
<dbReference type="PRINTS" id="PR00035">
    <property type="entry name" value="HTHGNTR"/>
</dbReference>
<protein>
    <submittedName>
        <fullName evidence="5">Lactate-responsive regulator LutR, GntR family</fullName>
    </submittedName>
</protein>
<evidence type="ECO:0000256" key="2">
    <source>
        <dbReference type="ARBA" id="ARBA00023125"/>
    </source>
</evidence>
<dbReference type="Pfam" id="PF07729">
    <property type="entry name" value="FCD"/>
    <property type="match status" value="1"/>
</dbReference>
<dbReference type="EMBL" id="CP046457">
    <property type="protein sequence ID" value="QGT98719.1"/>
    <property type="molecule type" value="Genomic_DNA"/>
</dbReference>
<evidence type="ECO:0000313" key="6">
    <source>
        <dbReference type="Proteomes" id="UP000426444"/>
    </source>
</evidence>
<dbReference type="SMART" id="SM00895">
    <property type="entry name" value="FCD"/>
    <property type="match status" value="1"/>
</dbReference>
<dbReference type="SUPFAM" id="SSF46785">
    <property type="entry name" value="Winged helix' DNA-binding domain"/>
    <property type="match status" value="1"/>
</dbReference>
<proteinExistence type="predicted"/>
<keyword evidence="3" id="KW-0804">Transcription</keyword>
<dbReference type="GO" id="GO:0003677">
    <property type="term" value="F:DNA binding"/>
    <property type="evidence" value="ECO:0007669"/>
    <property type="project" value="UniProtKB-KW"/>
</dbReference>
<dbReference type="RefSeq" id="WP_156202686.1">
    <property type="nucleotide sequence ID" value="NZ_CP046457.1"/>
</dbReference>
<sequence>MIISFKPIKTKKIYEEIVEQLKAMITMGQLRPGDKLPSEREMVESLGVSRASVREALTSLEAIGILDIRPGEGTFVRQTSNSETFGPLALVLAVEQNPGAQMMEVRRVLETECAALAATRATEENLKNISDSLEKMKSAKTVTEAVAFDLRFHFAIAEATQNTILLRMMNTIADLMHNTFRTNREKLYAKQGHAPKIISEHHEILQAIKERKAEKARQKMLEHINNIESGIQLDINLDK</sequence>
<dbReference type="KEGG" id="salq:SYNTR_0126"/>
<dbReference type="Gene3D" id="1.10.10.10">
    <property type="entry name" value="Winged helix-like DNA-binding domain superfamily/Winged helix DNA-binding domain"/>
    <property type="match status" value="1"/>
</dbReference>
<evidence type="ECO:0000256" key="1">
    <source>
        <dbReference type="ARBA" id="ARBA00023015"/>
    </source>
</evidence>
<dbReference type="InterPro" id="IPR036390">
    <property type="entry name" value="WH_DNA-bd_sf"/>
</dbReference>
<keyword evidence="1" id="KW-0805">Transcription regulation</keyword>
<dbReference type="InterPro" id="IPR000524">
    <property type="entry name" value="Tscrpt_reg_HTH_GntR"/>
</dbReference>
<organism evidence="5 6">
    <name type="scientific">Candidatus Syntrophocurvum alkaliphilum</name>
    <dbReference type="NCBI Taxonomy" id="2293317"/>
    <lineage>
        <taxon>Bacteria</taxon>
        <taxon>Bacillati</taxon>
        <taxon>Bacillota</taxon>
        <taxon>Clostridia</taxon>
        <taxon>Eubacteriales</taxon>
        <taxon>Syntrophomonadaceae</taxon>
        <taxon>Candidatus Syntrophocurvum</taxon>
    </lineage>
</organism>
<dbReference type="SUPFAM" id="SSF48008">
    <property type="entry name" value="GntR ligand-binding domain-like"/>
    <property type="match status" value="1"/>
</dbReference>
<dbReference type="PROSITE" id="PS50949">
    <property type="entry name" value="HTH_GNTR"/>
    <property type="match status" value="1"/>
</dbReference>
<dbReference type="AlphaFoldDB" id="A0A6I6DGC0"/>
<keyword evidence="6" id="KW-1185">Reference proteome</keyword>
<dbReference type="OrthoDB" id="9799482at2"/>
<reference evidence="6" key="1">
    <citation type="journal article" date="2019" name="Microbiology">
        <title>Complete Genome Sequence of an Uncultured Bacterium of the Candidate Phylum Bipolaricaulota.</title>
        <authorList>
            <person name="Kadnikov V.V."/>
            <person name="Mardanov A.V."/>
            <person name="Beletsky A.V."/>
            <person name="Frank Y.A."/>
            <person name="Karnachuk O.V."/>
            <person name="Ravin N.V."/>
        </authorList>
    </citation>
    <scope>NUCLEOTIDE SEQUENCE [LARGE SCALE GENOMIC DNA]</scope>
</reference>
<evidence type="ECO:0000259" key="4">
    <source>
        <dbReference type="PROSITE" id="PS50949"/>
    </source>
</evidence>
<dbReference type="PANTHER" id="PTHR43537">
    <property type="entry name" value="TRANSCRIPTIONAL REGULATOR, GNTR FAMILY"/>
    <property type="match status" value="1"/>
</dbReference>
<dbReference type="InterPro" id="IPR036388">
    <property type="entry name" value="WH-like_DNA-bd_sf"/>
</dbReference>
<dbReference type="CDD" id="cd07377">
    <property type="entry name" value="WHTH_GntR"/>
    <property type="match status" value="1"/>
</dbReference>
<gene>
    <name evidence="5" type="ORF">SYNTR_0126</name>
</gene>
<evidence type="ECO:0000256" key="3">
    <source>
        <dbReference type="ARBA" id="ARBA00023163"/>
    </source>
</evidence>
<dbReference type="SMART" id="SM00345">
    <property type="entry name" value="HTH_GNTR"/>
    <property type="match status" value="1"/>
</dbReference>
<dbReference type="InterPro" id="IPR011711">
    <property type="entry name" value="GntR_C"/>
</dbReference>
<evidence type="ECO:0000313" key="5">
    <source>
        <dbReference type="EMBL" id="QGT98719.1"/>
    </source>
</evidence>
<dbReference type="Proteomes" id="UP000426444">
    <property type="component" value="Chromosome"/>
</dbReference>
<accession>A0A6I6DGC0</accession>
<feature type="domain" description="HTH gntR-type" evidence="4">
    <location>
        <begin position="11"/>
        <end position="79"/>
    </location>
</feature>
<keyword evidence="2" id="KW-0238">DNA-binding</keyword>
<dbReference type="Pfam" id="PF00392">
    <property type="entry name" value="GntR"/>
    <property type="match status" value="1"/>
</dbReference>
<dbReference type="GO" id="GO:0003700">
    <property type="term" value="F:DNA-binding transcription factor activity"/>
    <property type="evidence" value="ECO:0007669"/>
    <property type="project" value="InterPro"/>
</dbReference>
<dbReference type="PANTHER" id="PTHR43537:SF5">
    <property type="entry name" value="UXU OPERON TRANSCRIPTIONAL REGULATOR"/>
    <property type="match status" value="1"/>
</dbReference>